<dbReference type="Proteomes" id="UP000199529">
    <property type="component" value="Unassembled WGS sequence"/>
</dbReference>
<keyword evidence="3" id="KW-0813">Transport</keyword>
<protein>
    <submittedName>
        <fullName evidence="9">Predicted PurR-regulated permease PerM</fullName>
    </submittedName>
</protein>
<keyword evidence="4" id="KW-1003">Cell membrane</keyword>
<comment type="similarity">
    <text evidence="2">Belongs to the autoinducer-2 exporter (AI-2E) (TC 2.A.86) family.</text>
</comment>
<dbReference type="STRING" id="418495.SAMN05216215_1015113"/>
<evidence type="ECO:0000256" key="2">
    <source>
        <dbReference type="ARBA" id="ARBA00009773"/>
    </source>
</evidence>
<keyword evidence="7 8" id="KW-0472">Membrane</keyword>
<comment type="subcellular location">
    <subcellularLocation>
        <location evidence="1">Cell membrane</location>
        <topology evidence="1">Multi-pass membrane protein</topology>
    </subcellularLocation>
</comment>
<feature type="transmembrane region" description="Helical" evidence="8">
    <location>
        <begin position="78"/>
        <end position="101"/>
    </location>
</feature>
<keyword evidence="6 8" id="KW-1133">Transmembrane helix</keyword>
<keyword evidence="5 8" id="KW-0812">Transmembrane</keyword>
<feature type="transmembrane region" description="Helical" evidence="8">
    <location>
        <begin position="159"/>
        <end position="182"/>
    </location>
</feature>
<feature type="transmembrane region" description="Helical" evidence="8">
    <location>
        <begin position="46"/>
        <end position="66"/>
    </location>
</feature>
<proteinExistence type="inferred from homology"/>
<evidence type="ECO:0000256" key="4">
    <source>
        <dbReference type="ARBA" id="ARBA00022475"/>
    </source>
</evidence>
<dbReference type="PANTHER" id="PTHR21716">
    <property type="entry name" value="TRANSMEMBRANE PROTEIN"/>
    <property type="match status" value="1"/>
</dbReference>
<dbReference type="EMBL" id="FNOK01000015">
    <property type="protein sequence ID" value="SDX80708.1"/>
    <property type="molecule type" value="Genomic_DNA"/>
</dbReference>
<sequence length="356" mass="36708">MSGAEDGGVPAGGRPGLTLFDHAKIACVYLVVGVVAVLAYSARSMLILIFLGFFLALGVEPIIAWLHRHGWRRGLALLVLLLGIVLLIGALVLLALVPAVGQVGLFVSELPELVSGIAARLSVDPELQARLNDPSVHEQLQKAVGAVTGVVTSTLAAGFAALGAFFGGIFAACTAGALMVYFSLAMPRVNAAVERGASAHEGRAEALREAMGRVGGYVTGQAGVCLCAGITSYLFFLIAGVPYPALLALVVALFDAIPQVGATLASVTGILVALSQSLTLAVVTLIFFCLYQMVENYLIAPRIFAKTVELSPLGAFVAILLGAALAGVLGALTALPIAAALKVLIRQFRAEHTAAR</sequence>
<organism evidence="9 10">
    <name type="scientific">Saccharopolyspora shandongensis</name>
    <dbReference type="NCBI Taxonomy" id="418495"/>
    <lineage>
        <taxon>Bacteria</taxon>
        <taxon>Bacillati</taxon>
        <taxon>Actinomycetota</taxon>
        <taxon>Actinomycetes</taxon>
        <taxon>Pseudonocardiales</taxon>
        <taxon>Pseudonocardiaceae</taxon>
        <taxon>Saccharopolyspora</taxon>
    </lineage>
</organism>
<feature type="transmembrane region" description="Helical" evidence="8">
    <location>
        <begin position="313"/>
        <end position="341"/>
    </location>
</feature>
<dbReference type="AlphaFoldDB" id="A0A1H3ERE6"/>
<evidence type="ECO:0000256" key="8">
    <source>
        <dbReference type="SAM" id="Phobius"/>
    </source>
</evidence>
<dbReference type="GO" id="GO:0055085">
    <property type="term" value="P:transmembrane transport"/>
    <property type="evidence" value="ECO:0007669"/>
    <property type="project" value="TreeGrafter"/>
</dbReference>
<gene>
    <name evidence="9" type="ORF">SAMN05216215_1015113</name>
</gene>
<evidence type="ECO:0000256" key="6">
    <source>
        <dbReference type="ARBA" id="ARBA00022989"/>
    </source>
</evidence>
<reference evidence="10" key="1">
    <citation type="submission" date="2016-10" db="EMBL/GenBank/DDBJ databases">
        <authorList>
            <person name="Varghese N."/>
            <person name="Submissions S."/>
        </authorList>
    </citation>
    <scope>NUCLEOTIDE SEQUENCE [LARGE SCALE GENOMIC DNA]</scope>
    <source>
        <strain evidence="10">CGMCC 4.3530</strain>
    </source>
</reference>
<feature type="transmembrane region" description="Helical" evidence="8">
    <location>
        <begin position="271"/>
        <end position="293"/>
    </location>
</feature>
<evidence type="ECO:0000256" key="1">
    <source>
        <dbReference type="ARBA" id="ARBA00004651"/>
    </source>
</evidence>
<dbReference type="GO" id="GO:0005886">
    <property type="term" value="C:plasma membrane"/>
    <property type="evidence" value="ECO:0007669"/>
    <property type="project" value="UniProtKB-SubCell"/>
</dbReference>
<name>A0A1H3ERE6_9PSEU</name>
<evidence type="ECO:0000313" key="10">
    <source>
        <dbReference type="Proteomes" id="UP000199529"/>
    </source>
</evidence>
<keyword evidence="10" id="KW-1185">Reference proteome</keyword>
<evidence type="ECO:0000256" key="5">
    <source>
        <dbReference type="ARBA" id="ARBA00022692"/>
    </source>
</evidence>
<evidence type="ECO:0000256" key="7">
    <source>
        <dbReference type="ARBA" id="ARBA00023136"/>
    </source>
</evidence>
<dbReference type="Pfam" id="PF01594">
    <property type="entry name" value="AI-2E_transport"/>
    <property type="match status" value="1"/>
</dbReference>
<dbReference type="RefSeq" id="WP_093266800.1">
    <property type="nucleotide sequence ID" value="NZ_FNOK01000015.1"/>
</dbReference>
<dbReference type="OrthoDB" id="4016357at2"/>
<evidence type="ECO:0000256" key="3">
    <source>
        <dbReference type="ARBA" id="ARBA00022448"/>
    </source>
</evidence>
<accession>A0A1H3ERE6</accession>
<evidence type="ECO:0000313" key="9">
    <source>
        <dbReference type="EMBL" id="SDX80708.1"/>
    </source>
</evidence>
<dbReference type="InterPro" id="IPR002549">
    <property type="entry name" value="AI-2E-like"/>
</dbReference>
<dbReference type="PANTHER" id="PTHR21716:SF53">
    <property type="entry name" value="PERMEASE PERM-RELATED"/>
    <property type="match status" value="1"/>
</dbReference>